<sequence>MHSGFLRLPLWGLPAGQTIKGRTISALPCCIVYQDGVQVARQRCLILRLGDMFLSPALSSRIGHFYFAENRTFLLWVDTQKTVRKQ</sequence>
<organism evidence="1">
    <name type="scientific">marine sediment metagenome</name>
    <dbReference type="NCBI Taxonomy" id="412755"/>
    <lineage>
        <taxon>unclassified sequences</taxon>
        <taxon>metagenomes</taxon>
        <taxon>ecological metagenomes</taxon>
    </lineage>
</organism>
<reference evidence="1" key="1">
    <citation type="journal article" date="2015" name="Nature">
        <title>Complex archaea that bridge the gap between prokaryotes and eukaryotes.</title>
        <authorList>
            <person name="Spang A."/>
            <person name="Saw J.H."/>
            <person name="Jorgensen S.L."/>
            <person name="Zaremba-Niedzwiedzka K."/>
            <person name="Martijn J."/>
            <person name="Lind A.E."/>
            <person name="van Eijk R."/>
            <person name="Schleper C."/>
            <person name="Guy L."/>
            <person name="Ettema T.J."/>
        </authorList>
    </citation>
    <scope>NUCLEOTIDE SEQUENCE</scope>
</reference>
<evidence type="ECO:0000313" key="1">
    <source>
        <dbReference type="EMBL" id="KKL65683.1"/>
    </source>
</evidence>
<name>A0A0F9DV11_9ZZZZ</name>
<dbReference type="EMBL" id="LAZR01027455">
    <property type="protein sequence ID" value="KKL65683.1"/>
    <property type="molecule type" value="Genomic_DNA"/>
</dbReference>
<accession>A0A0F9DV11</accession>
<dbReference type="AlphaFoldDB" id="A0A0F9DV11"/>
<comment type="caution">
    <text evidence="1">The sequence shown here is derived from an EMBL/GenBank/DDBJ whole genome shotgun (WGS) entry which is preliminary data.</text>
</comment>
<proteinExistence type="predicted"/>
<protein>
    <submittedName>
        <fullName evidence="1">Uncharacterized protein</fullName>
    </submittedName>
</protein>
<gene>
    <name evidence="1" type="ORF">LCGC14_2152540</name>
</gene>